<sequence>MSELLFDVQDSVALLTLNRPEHKNAFTTSMLDAWSEALLRCRDDERIRALVLTGAGDAFCAGGDVGRMKDNADAGVETPLDQKDYIWKNIARIPRLLQEIDKPFIAAVNGVAAGAGMDMALMADIIFAARSARMGETYIRVGLIPGDGGAWLLPRIVGMSKALELLWTGDMIDAEEALRIGLVNRLFEDERLLDETLAFASRLARGPSVAIRMTKRLCRQGLQTGLIEHLDLATSHQPVLKGTADHKEAVAAFKEKRKPEFRGR</sequence>
<keyword evidence="3" id="KW-0413">Isomerase</keyword>
<dbReference type="eggNOG" id="COG1024">
    <property type="taxonomic scope" value="Bacteria"/>
</dbReference>
<dbReference type="InterPro" id="IPR001753">
    <property type="entry name" value="Enoyl-CoA_hydra/iso"/>
</dbReference>
<dbReference type="EMBL" id="CP000390">
    <property type="protein sequence ID" value="ABG64656.1"/>
    <property type="molecule type" value="Genomic_DNA"/>
</dbReference>
<dbReference type="InterPro" id="IPR018376">
    <property type="entry name" value="Enoyl-CoA_hyd/isom_CS"/>
</dbReference>
<evidence type="ECO:0000313" key="3">
    <source>
        <dbReference type="EMBL" id="ABG64656.1"/>
    </source>
</evidence>
<dbReference type="PANTHER" id="PTHR43459:SF1">
    <property type="entry name" value="EG:BACN32G11.4 PROTEIN"/>
    <property type="match status" value="1"/>
</dbReference>
<comment type="similarity">
    <text evidence="1 2">Belongs to the enoyl-CoA hydratase/isomerase family.</text>
</comment>
<evidence type="ECO:0000256" key="1">
    <source>
        <dbReference type="ARBA" id="ARBA00005254"/>
    </source>
</evidence>
<organism evidence="3">
    <name type="scientific">Chelativorans sp. (strain BNC1)</name>
    <dbReference type="NCBI Taxonomy" id="266779"/>
    <lineage>
        <taxon>Bacteria</taxon>
        <taxon>Pseudomonadati</taxon>
        <taxon>Pseudomonadota</taxon>
        <taxon>Alphaproteobacteria</taxon>
        <taxon>Hyphomicrobiales</taxon>
        <taxon>Phyllobacteriaceae</taxon>
        <taxon>Chelativorans</taxon>
    </lineage>
</organism>
<dbReference type="GO" id="GO:0016853">
    <property type="term" value="F:isomerase activity"/>
    <property type="evidence" value="ECO:0007669"/>
    <property type="project" value="UniProtKB-KW"/>
</dbReference>
<dbReference type="AlphaFoldDB" id="Q11D69"/>
<dbReference type="PANTHER" id="PTHR43459">
    <property type="entry name" value="ENOYL-COA HYDRATASE"/>
    <property type="match status" value="1"/>
</dbReference>
<accession>Q11D69</accession>
<dbReference type="PROSITE" id="PS00166">
    <property type="entry name" value="ENOYL_COA_HYDRATASE"/>
    <property type="match status" value="1"/>
</dbReference>
<dbReference type="SUPFAM" id="SSF52096">
    <property type="entry name" value="ClpP/crotonase"/>
    <property type="match status" value="1"/>
</dbReference>
<dbReference type="InterPro" id="IPR014748">
    <property type="entry name" value="Enoyl-CoA_hydra_C"/>
</dbReference>
<protein>
    <submittedName>
        <fullName evidence="3">Enoyl-CoA hydratase/isomerase</fullName>
    </submittedName>
</protein>
<dbReference type="InterPro" id="IPR029045">
    <property type="entry name" value="ClpP/crotonase-like_dom_sf"/>
</dbReference>
<dbReference type="Gene3D" id="1.10.12.10">
    <property type="entry name" value="Lyase 2-enoyl-coa Hydratase, Chain A, domain 2"/>
    <property type="match status" value="1"/>
</dbReference>
<dbReference type="CDD" id="cd06558">
    <property type="entry name" value="crotonase-like"/>
    <property type="match status" value="1"/>
</dbReference>
<dbReference type="OrthoDB" id="9807606at2"/>
<evidence type="ECO:0000256" key="2">
    <source>
        <dbReference type="RuleBase" id="RU003707"/>
    </source>
</evidence>
<proteinExistence type="inferred from homology"/>
<dbReference type="STRING" id="266779.Meso_3285"/>
<name>Q11D69_CHESB</name>
<dbReference type="KEGG" id="mes:Meso_3285"/>
<reference evidence="3" key="1">
    <citation type="submission" date="2006-06" db="EMBL/GenBank/DDBJ databases">
        <title>Complete sequence of chromosome of Chelativorans sp. BNC1.</title>
        <authorList>
            <consortium name="US DOE Joint Genome Institute"/>
            <person name="Copeland A."/>
            <person name="Lucas S."/>
            <person name="Lapidus A."/>
            <person name="Barry K."/>
            <person name="Detter J.C."/>
            <person name="Glavina del Rio T."/>
            <person name="Hammon N."/>
            <person name="Israni S."/>
            <person name="Dalin E."/>
            <person name="Tice H."/>
            <person name="Pitluck S."/>
            <person name="Chertkov O."/>
            <person name="Brettin T."/>
            <person name="Bruce D."/>
            <person name="Han C."/>
            <person name="Tapia R."/>
            <person name="Gilna P."/>
            <person name="Schmutz J."/>
            <person name="Larimer F."/>
            <person name="Land M."/>
            <person name="Hauser L."/>
            <person name="Kyrpides N."/>
            <person name="Mikhailova N."/>
            <person name="Richardson P."/>
        </authorList>
    </citation>
    <scope>NUCLEOTIDE SEQUENCE</scope>
    <source>
        <strain evidence="3">BNC1</strain>
    </source>
</reference>
<gene>
    <name evidence="3" type="ordered locus">Meso_3285</name>
</gene>
<dbReference type="HOGENOM" id="CLU_009834_7_2_5"/>
<dbReference type="Gene3D" id="3.90.226.10">
    <property type="entry name" value="2-enoyl-CoA Hydratase, Chain A, domain 1"/>
    <property type="match status" value="1"/>
</dbReference>
<dbReference type="Pfam" id="PF00378">
    <property type="entry name" value="ECH_1"/>
    <property type="match status" value="1"/>
</dbReference>